<evidence type="ECO:0000313" key="3">
    <source>
        <dbReference type="Proteomes" id="UP001642409"/>
    </source>
</evidence>
<comment type="caution">
    <text evidence="2">The sequence shown here is derived from an EMBL/GenBank/DDBJ whole genome shotgun (WGS) entry which is preliminary data.</text>
</comment>
<name>A0ABP1HI84_9EUKA</name>
<sequence>MMIEQRALQRQEQKEIKSAQNLQLSQNLLQESRQKVKHLEEYISHQDIQQQQQTFQFITAMQQLNDGNQNQIDQQNVINQLSKELKQEKQLNKNQERLLLRAKNMEHILKFVDIQEVQDLLFDICNVGLDLYSSFEIKQYFKTKQQAKQFYSKLVQLLDAQNDPNDGPTQKQGQRYSIQKMKTTLLQLSLQGATVYNLQKQISAKDNIQMPCKRTLQLYNKICCESYKISKDNIGLVFNKEILEQSIPQWRKKNKIPDGEEVIVNMSQDAMSLTAKVVEIDGVLHNCIQEADGRKLPISSVFVYIIIAEKEYSFLPVFSQFSSSGQTTIHQITTWFAIREALKKYSVTVKYFNHDGDQYFALLDAFTLDVVKTNFVDNLIRNPYKLLDNPEKVKTLVEQQFREVISMPDSKHLLKLMRNLLNTQLPLSLSNKIDDQYFCAKQIQKILYFLPKDCFNPGSKLKMSDILSLQLYGSRSTSTLMKAAKLNTENAENDNFKISLQKASIFWMLLFPLVSMDTQMTSASLQKIFTLVTFVIIQQHIYGQDCKNYSKGDESILCQNTKGGVKADIRMALNTAFLEHYVVYLTTLLKEFTDKHSFRMISQSSHPNELHFSAIRLNSNFNSTPDKFKEVSQRLQLQVILADELGLTISTKRLGIKHTNRIFIDQQLTDNEIKDLVKLADVVFKFMNGNEVDTEAFDQIYDFWFTIQAGIQNEWGSKKLINQEKIIVDGHNNERAEKISRIMYSASSKEIISDCVAEFVKPPIVIDENKKQRKKKLANQTTTE</sequence>
<evidence type="ECO:0000256" key="1">
    <source>
        <dbReference type="SAM" id="Coils"/>
    </source>
</evidence>
<accession>A0ABP1HI84</accession>
<feature type="coiled-coil region" evidence="1">
    <location>
        <begin position="78"/>
        <end position="105"/>
    </location>
</feature>
<gene>
    <name evidence="2" type="ORF">HINF_LOCUS13940</name>
</gene>
<organism evidence="2 3">
    <name type="scientific">Hexamita inflata</name>
    <dbReference type="NCBI Taxonomy" id="28002"/>
    <lineage>
        <taxon>Eukaryota</taxon>
        <taxon>Metamonada</taxon>
        <taxon>Diplomonadida</taxon>
        <taxon>Hexamitidae</taxon>
        <taxon>Hexamitinae</taxon>
        <taxon>Hexamita</taxon>
    </lineage>
</organism>
<keyword evidence="3" id="KW-1185">Reference proteome</keyword>
<reference evidence="2 3" key="1">
    <citation type="submission" date="2024-07" db="EMBL/GenBank/DDBJ databases">
        <authorList>
            <person name="Akdeniz Z."/>
        </authorList>
    </citation>
    <scope>NUCLEOTIDE SEQUENCE [LARGE SCALE GENOMIC DNA]</scope>
</reference>
<protein>
    <submittedName>
        <fullName evidence="2">Hypothetical_protein</fullName>
    </submittedName>
</protein>
<proteinExistence type="predicted"/>
<dbReference type="EMBL" id="CAXDID020000032">
    <property type="protein sequence ID" value="CAL5995236.1"/>
    <property type="molecule type" value="Genomic_DNA"/>
</dbReference>
<keyword evidence="1" id="KW-0175">Coiled coil</keyword>
<dbReference type="Proteomes" id="UP001642409">
    <property type="component" value="Unassembled WGS sequence"/>
</dbReference>
<evidence type="ECO:0000313" key="2">
    <source>
        <dbReference type="EMBL" id="CAL5995236.1"/>
    </source>
</evidence>